<evidence type="ECO:0000256" key="4">
    <source>
        <dbReference type="ARBA" id="ARBA00014232"/>
    </source>
</evidence>
<dbReference type="PANTHER" id="PTHR12977:SF4">
    <property type="entry name" value="HISTONE-LYSINE N-METHYLTRANSFERASE KMT5B"/>
    <property type="match status" value="1"/>
</dbReference>
<evidence type="ECO:0000256" key="12">
    <source>
        <dbReference type="ARBA" id="ARBA00024057"/>
    </source>
</evidence>
<reference evidence="17" key="1">
    <citation type="submission" date="2020-03" db="EMBL/GenBank/DDBJ databases">
        <title>Site-based positive gene gene selection in Geosmithia morbida across the United States reveals a broad range of putative effectors and factors for local host and environmental adapation.</title>
        <authorList>
            <person name="Onufrak A."/>
            <person name="Murdoch R.W."/>
            <person name="Gazis R."/>
            <person name="Huff M."/>
            <person name="Staton M."/>
            <person name="Klingeman W."/>
            <person name="Hadziabdic D."/>
        </authorList>
    </citation>
    <scope>NUCLEOTIDE SEQUENCE</scope>
    <source>
        <strain evidence="17">1262</strain>
    </source>
</reference>
<feature type="compositionally biased region" description="Low complexity" evidence="15">
    <location>
        <begin position="372"/>
        <end position="385"/>
    </location>
</feature>
<dbReference type="GeneID" id="55971118"/>
<accession>A0A9P5D0E6</accession>
<evidence type="ECO:0000313" key="17">
    <source>
        <dbReference type="EMBL" id="KAF4119371.1"/>
    </source>
</evidence>
<feature type="region of interest" description="Disordered" evidence="15">
    <location>
        <begin position="580"/>
        <end position="675"/>
    </location>
</feature>
<dbReference type="OrthoDB" id="6627536at2759"/>
<dbReference type="GO" id="GO:0032259">
    <property type="term" value="P:methylation"/>
    <property type="evidence" value="ECO:0007669"/>
    <property type="project" value="UniProtKB-KW"/>
</dbReference>
<name>A0A9P5D0E6_9HYPO</name>
<keyword evidence="9" id="KW-0949">S-adenosyl-L-methionine</keyword>
<dbReference type="Gene3D" id="2.170.270.10">
    <property type="entry name" value="SET domain"/>
    <property type="match status" value="1"/>
</dbReference>
<evidence type="ECO:0000256" key="15">
    <source>
        <dbReference type="SAM" id="MobiDB-lite"/>
    </source>
</evidence>
<feature type="compositionally biased region" description="Low complexity" evidence="15">
    <location>
        <begin position="288"/>
        <end position="304"/>
    </location>
</feature>
<comment type="catalytic activity">
    <reaction evidence="14">
        <text>L-lysyl(20)-[histone H4] + 3 S-adenosyl-L-methionine = N(6),N(6),N(6)-trimethyl-L-lysyl(20)-[histone H4] + 3 S-adenosyl-L-homocysteine + 3 H(+)</text>
        <dbReference type="Rhea" id="RHEA:64456"/>
        <dbReference type="Rhea" id="RHEA-COMP:15554"/>
        <dbReference type="Rhea" id="RHEA-COMP:15998"/>
        <dbReference type="ChEBI" id="CHEBI:15378"/>
        <dbReference type="ChEBI" id="CHEBI:29969"/>
        <dbReference type="ChEBI" id="CHEBI:57856"/>
        <dbReference type="ChEBI" id="CHEBI:59789"/>
        <dbReference type="ChEBI" id="CHEBI:61961"/>
        <dbReference type="EC" id="2.1.1.372"/>
    </reaction>
</comment>
<evidence type="ECO:0000256" key="10">
    <source>
        <dbReference type="ARBA" id="ARBA00022853"/>
    </source>
</evidence>
<comment type="function">
    <text evidence="1">Histone methyltransferase that trimethylates 'Lys-20' of histone H4 to form H4K20me3.</text>
</comment>
<dbReference type="Pfam" id="PF00856">
    <property type="entry name" value="SET"/>
    <property type="match status" value="1"/>
</dbReference>
<dbReference type="EMBL" id="JAANYQ010000027">
    <property type="protein sequence ID" value="KAF4119371.1"/>
    <property type="molecule type" value="Genomic_DNA"/>
</dbReference>
<dbReference type="InterPro" id="IPR046341">
    <property type="entry name" value="SET_dom_sf"/>
</dbReference>
<dbReference type="InterPro" id="IPR025783">
    <property type="entry name" value="Set9_fungi"/>
</dbReference>
<evidence type="ECO:0000256" key="2">
    <source>
        <dbReference type="ARBA" id="ARBA00004123"/>
    </source>
</evidence>
<dbReference type="PROSITE" id="PS50280">
    <property type="entry name" value="SET"/>
    <property type="match status" value="1"/>
</dbReference>
<evidence type="ECO:0000256" key="11">
    <source>
        <dbReference type="ARBA" id="ARBA00023242"/>
    </source>
</evidence>
<evidence type="ECO:0000256" key="8">
    <source>
        <dbReference type="ARBA" id="ARBA00022679"/>
    </source>
</evidence>
<keyword evidence="8" id="KW-0808">Transferase</keyword>
<dbReference type="RefSeq" id="XP_035318023.1">
    <property type="nucleotide sequence ID" value="XM_035466864.1"/>
</dbReference>
<dbReference type="PROSITE" id="PS51567">
    <property type="entry name" value="SAM_MT43_SUVAR420_1"/>
    <property type="match status" value="1"/>
</dbReference>
<dbReference type="Proteomes" id="UP000749293">
    <property type="component" value="Unassembled WGS sequence"/>
</dbReference>
<dbReference type="GO" id="GO:0005694">
    <property type="term" value="C:chromosome"/>
    <property type="evidence" value="ECO:0007669"/>
    <property type="project" value="UniProtKB-SubCell"/>
</dbReference>
<keyword evidence="6" id="KW-0158">Chromosome</keyword>
<evidence type="ECO:0000256" key="5">
    <source>
        <dbReference type="ARBA" id="ARBA00015413"/>
    </source>
</evidence>
<evidence type="ECO:0000256" key="14">
    <source>
        <dbReference type="ARBA" id="ARBA00048081"/>
    </source>
</evidence>
<dbReference type="PANTHER" id="PTHR12977">
    <property type="entry name" value="SUPPRESSOR OF VARIEGATION 4-20-RELATED"/>
    <property type="match status" value="1"/>
</dbReference>
<keyword evidence="18" id="KW-1185">Reference proteome</keyword>
<dbReference type="GO" id="GO:0140943">
    <property type="term" value="F:histone H4K20 trimethyltransferase activity"/>
    <property type="evidence" value="ECO:0007669"/>
    <property type="project" value="UniProtKB-EC"/>
</dbReference>
<feature type="compositionally biased region" description="Basic and acidic residues" evidence="15">
    <location>
        <begin position="603"/>
        <end position="618"/>
    </location>
</feature>
<dbReference type="Gene3D" id="1.10.10.1700">
    <property type="entry name" value="Histone-lysine N-methyltransferase"/>
    <property type="match status" value="1"/>
</dbReference>
<feature type="domain" description="SET" evidence="16">
    <location>
        <begin position="118"/>
        <end position="232"/>
    </location>
</feature>
<evidence type="ECO:0000313" key="18">
    <source>
        <dbReference type="Proteomes" id="UP000749293"/>
    </source>
</evidence>
<evidence type="ECO:0000256" key="7">
    <source>
        <dbReference type="ARBA" id="ARBA00022603"/>
    </source>
</evidence>
<evidence type="ECO:0000256" key="6">
    <source>
        <dbReference type="ARBA" id="ARBA00022454"/>
    </source>
</evidence>
<evidence type="ECO:0000256" key="3">
    <source>
        <dbReference type="ARBA" id="ARBA00004286"/>
    </source>
</evidence>
<dbReference type="AlphaFoldDB" id="A0A9P5D0E6"/>
<evidence type="ECO:0000256" key="13">
    <source>
        <dbReference type="ARBA" id="ARBA00030653"/>
    </source>
</evidence>
<gene>
    <name evidence="17" type="ORF">GMORB2_4890</name>
</gene>
<dbReference type="InterPro" id="IPR001214">
    <property type="entry name" value="SET_dom"/>
</dbReference>
<keyword evidence="7" id="KW-0489">Methyltransferase</keyword>
<dbReference type="CDD" id="cd10524">
    <property type="entry name" value="SET_Suv4-20-like"/>
    <property type="match status" value="1"/>
</dbReference>
<feature type="region of interest" description="Disordered" evidence="15">
    <location>
        <begin position="256"/>
        <end position="412"/>
    </location>
</feature>
<proteinExistence type="predicted"/>
<organism evidence="17 18">
    <name type="scientific">Geosmithia morbida</name>
    <dbReference type="NCBI Taxonomy" id="1094350"/>
    <lineage>
        <taxon>Eukaryota</taxon>
        <taxon>Fungi</taxon>
        <taxon>Dikarya</taxon>
        <taxon>Ascomycota</taxon>
        <taxon>Pezizomycotina</taxon>
        <taxon>Sordariomycetes</taxon>
        <taxon>Hypocreomycetidae</taxon>
        <taxon>Hypocreales</taxon>
        <taxon>Bionectriaceae</taxon>
        <taxon>Geosmithia</taxon>
    </lineage>
</organism>
<dbReference type="InterPro" id="IPR041938">
    <property type="entry name" value="Hist-Lys_N-MTase_N"/>
</dbReference>
<feature type="compositionally biased region" description="Basic and acidic residues" evidence="15">
    <location>
        <begin position="580"/>
        <end position="596"/>
    </location>
</feature>
<dbReference type="GO" id="GO:0005634">
    <property type="term" value="C:nucleus"/>
    <property type="evidence" value="ECO:0007669"/>
    <property type="project" value="UniProtKB-SubCell"/>
</dbReference>
<keyword evidence="11" id="KW-0539">Nucleus</keyword>
<dbReference type="EC" id="2.1.1.372" evidence="12"/>
<protein>
    <recommendedName>
        <fullName evidence="5">Histone-lysine N-methyltransferase SET9</fullName>
        <ecNumber evidence="12">2.1.1.372</ecNumber>
    </recommendedName>
    <alternativeName>
        <fullName evidence="4">Histone-lysine N-methyltransferase set9</fullName>
    </alternativeName>
    <alternativeName>
        <fullName evidence="13">SET domain protein 9</fullName>
    </alternativeName>
</protein>
<evidence type="ECO:0000259" key="16">
    <source>
        <dbReference type="PROSITE" id="PS50280"/>
    </source>
</evidence>
<dbReference type="SMART" id="SM00317">
    <property type="entry name" value="SET"/>
    <property type="match status" value="1"/>
</dbReference>
<dbReference type="InterPro" id="IPR039977">
    <property type="entry name" value="Suv4-20/Set9"/>
</dbReference>
<keyword evidence="10" id="KW-0156">Chromatin regulator</keyword>
<evidence type="ECO:0000256" key="1">
    <source>
        <dbReference type="ARBA" id="ARBA00001984"/>
    </source>
</evidence>
<dbReference type="SUPFAM" id="SSF82199">
    <property type="entry name" value="SET domain"/>
    <property type="match status" value="1"/>
</dbReference>
<evidence type="ECO:0000256" key="9">
    <source>
        <dbReference type="ARBA" id="ARBA00022691"/>
    </source>
</evidence>
<sequence>MRRSSANIKPPPRPRLTLAQISAYDDMCTDALVDRVHYWTSIPKNRSTYHASRGVKSEEISKILQSEVVVNKDLNAAEQKLLATDGIRRFVNGLKTDREKDDFRRHLRRYAQIYLPDCPFEVNSTNRYTIVTHEAAVTARRYIRRNESVKYLSGIQVTMTPKEEEEIAFRKKDFSVVVSSRNKCTSLFMGPARFANHDCGANAKLMTTSHAGIEIIATRDIEVGEEITVTYGDNYFGEDNCECLCLTCETLQRNGWEPEDGPVTMRASIEEDKTESYSLRRRRRDDSVGGSSSRTSSVTPSIRPKVYKSRKSTGSRLSLTRGSVGLESPMPSTTPDGKSEKRPMPDGLASPPITPAKKLKLVADISLEAPMSSRRSSTSRSGSSGAYEADTDLTSPDKESPEPLMPTPTKEGPTIEVRLPVELNPMSLQSILNASETDGLSPAPIVTASIETAEETTAEAPTATAVEEGDADEAAKMLKKKKYQKRVFIKQTTPPAECRTPGDYVLTPLLLSEPAMAWIQCSNCPTYFVQQNAYCTRSSCPRCERHSIIYGYKWPKTDKTGPNDKEERILDHRIIHRFLDPNDERRARGKKPLHEDNEPEATEEPKEPQRGRQRDRGGRPPAKANGNGKKESLTKKTIRVAQRGEATASQEAAGDGNVRRSGRNRRVSSRMGVAC</sequence>
<comment type="caution">
    <text evidence="17">The sequence shown here is derived from an EMBL/GenBank/DDBJ whole genome shotgun (WGS) entry which is preliminary data.</text>
</comment>
<comment type="subcellular location">
    <subcellularLocation>
        <location evidence="3">Chromosome</location>
    </subcellularLocation>
    <subcellularLocation>
        <location evidence="2">Nucleus</location>
    </subcellularLocation>
</comment>